<evidence type="ECO:0000256" key="10">
    <source>
        <dbReference type="ARBA" id="ARBA00022597"/>
    </source>
</evidence>
<keyword evidence="20" id="KW-0670">Pyruvate</keyword>
<dbReference type="AlphaFoldDB" id="A0A644TV71"/>
<dbReference type="GO" id="GO:0008965">
    <property type="term" value="F:phosphoenolpyruvate-protein phosphotransferase activity"/>
    <property type="evidence" value="ECO:0007669"/>
    <property type="project" value="UniProtKB-EC"/>
</dbReference>
<dbReference type="InterPro" id="IPR015813">
    <property type="entry name" value="Pyrv/PenolPyrv_kinase-like_dom"/>
</dbReference>
<proteinExistence type="inferred from homology"/>
<evidence type="ECO:0000259" key="17">
    <source>
        <dbReference type="Pfam" id="PF00391"/>
    </source>
</evidence>
<dbReference type="SUPFAM" id="SSF47831">
    <property type="entry name" value="Enzyme I of the PEP:sugar phosphotransferase system HPr-binding (sub)domain"/>
    <property type="match status" value="1"/>
</dbReference>
<dbReference type="InterPro" id="IPR023151">
    <property type="entry name" value="PEP_util_CS"/>
</dbReference>
<dbReference type="InterPro" id="IPR036618">
    <property type="entry name" value="PtsI_HPr-bd_sf"/>
</dbReference>
<dbReference type="PIRSF" id="PIRSF000732">
    <property type="entry name" value="PTS_enzyme_I"/>
    <property type="match status" value="1"/>
</dbReference>
<comment type="subcellular location">
    <subcellularLocation>
        <location evidence="4">Cytoplasm</location>
    </subcellularLocation>
</comment>
<evidence type="ECO:0000256" key="6">
    <source>
        <dbReference type="ARBA" id="ARBA00012232"/>
    </source>
</evidence>
<dbReference type="PRINTS" id="PR01736">
    <property type="entry name" value="PHPHTRNFRASE"/>
</dbReference>
<dbReference type="PROSITE" id="PS00742">
    <property type="entry name" value="PEP_ENZYMES_2"/>
    <property type="match status" value="1"/>
</dbReference>
<dbReference type="InterPro" id="IPR024692">
    <property type="entry name" value="PTS_EI"/>
</dbReference>
<dbReference type="PANTHER" id="PTHR46244">
    <property type="entry name" value="PHOSPHOENOLPYRUVATE-PROTEIN PHOSPHOTRANSFERASE"/>
    <property type="match status" value="1"/>
</dbReference>
<dbReference type="EMBL" id="VSSQ01000055">
    <property type="protein sequence ID" value="MPL70873.1"/>
    <property type="molecule type" value="Genomic_DNA"/>
</dbReference>
<keyword evidence="13" id="KW-0479">Metal-binding</keyword>
<sequence length="573" mass="63064">MREIRGVAASPGAAIARAFLYSDDYSGAIPSYSIQSEDTPGEFERFQEAVAQAKEEVKSLRGKALAEAGEEQAAIFDAHLLMLDDPEVWGQVQERLHATLMNVESIVFTLEQEMIDQLSSSQDPYIQERVSDVHDVMHRILGHLLHRERFSLADLEKEVILIARDLLPSDMVGMARTKIRGIALEAGGRTSHAAILARAFGIPAVLGLGPFMADVRGGTSIIVDGDRGLVIIDPDEAALKKERAARSLRIAREKEFSGIRDFPAATKDGQRIFLKANIEVPEELDSVLEQRADGIGLFRSEFLFLGGHIPGEEAQFKAYKKVVEGMQGKPVTIRTLDIGGDKVLPELGAQDEKNPLLGWRAIRFCLSKTDIFRTQLRALLRAAAFGDLRIMFPMISTMEELVRAREVLEEAREECRARGFDVPAQVKAGIMIEVPSAALCSDALSKKADFFSIGTNDLIQYTMAVDRGNEKVAYLHDPFNPAVLRLIRSTIEAARKAQIEVSLCGEMGADPLAALLLVGMGLRELSMSAVSIPFVKSFLFSQKLEDAENLAEAVMQMTSSTQVATYIANRFKV</sequence>
<dbReference type="Gene3D" id="1.10.274.10">
    <property type="entry name" value="PtsI, HPr-binding domain"/>
    <property type="match status" value="1"/>
</dbReference>
<dbReference type="GO" id="GO:0016301">
    <property type="term" value="F:kinase activity"/>
    <property type="evidence" value="ECO:0007669"/>
    <property type="project" value="UniProtKB-KW"/>
</dbReference>
<protein>
    <recommendedName>
        <fullName evidence="7">Phosphoenolpyruvate-protein phosphotransferase</fullName>
        <ecNumber evidence="6">2.7.3.9</ecNumber>
    </recommendedName>
    <alternativeName>
        <fullName evidence="16">Phosphotransferase system, enzyme I</fullName>
    </alternativeName>
</protein>
<accession>A0A644TV71</accession>
<keyword evidence="8" id="KW-0813">Transport</keyword>
<dbReference type="InterPro" id="IPR050499">
    <property type="entry name" value="PEP-utilizing_PTS_enzyme"/>
</dbReference>
<evidence type="ECO:0000256" key="11">
    <source>
        <dbReference type="ARBA" id="ARBA00022679"/>
    </source>
</evidence>
<evidence type="ECO:0000256" key="9">
    <source>
        <dbReference type="ARBA" id="ARBA00022490"/>
    </source>
</evidence>
<dbReference type="Gene3D" id="3.50.30.10">
    <property type="entry name" value="Phosphohistidine domain"/>
    <property type="match status" value="1"/>
</dbReference>
<dbReference type="InterPro" id="IPR036637">
    <property type="entry name" value="Phosphohistidine_dom_sf"/>
</dbReference>
<evidence type="ECO:0000256" key="8">
    <source>
        <dbReference type="ARBA" id="ARBA00022448"/>
    </source>
</evidence>
<organism evidence="20">
    <name type="scientific">bioreactor metagenome</name>
    <dbReference type="NCBI Taxonomy" id="1076179"/>
    <lineage>
        <taxon>unclassified sequences</taxon>
        <taxon>metagenomes</taxon>
        <taxon>ecological metagenomes</taxon>
    </lineage>
</organism>
<keyword evidence="10" id="KW-0762">Sugar transport</keyword>
<dbReference type="GO" id="GO:0009401">
    <property type="term" value="P:phosphoenolpyruvate-dependent sugar phosphotransferase system"/>
    <property type="evidence" value="ECO:0007669"/>
    <property type="project" value="UniProtKB-KW"/>
</dbReference>
<evidence type="ECO:0000256" key="13">
    <source>
        <dbReference type="ARBA" id="ARBA00022723"/>
    </source>
</evidence>
<dbReference type="Pfam" id="PF00391">
    <property type="entry name" value="PEP-utilizers"/>
    <property type="match status" value="1"/>
</dbReference>
<keyword evidence="9" id="KW-0963">Cytoplasm</keyword>
<gene>
    <name evidence="20" type="primary">ptsI_1</name>
    <name evidence="20" type="ORF">SDC9_16635</name>
</gene>
<feature type="domain" description="PEP-utilising enzyme C-terminal" evidence="18">
    <location>
        <begin position="259"/>
        <end position="539"/>
    </location>
</feature>
<feature type="domain" description="Phosphotransferase system enzyme I N-terminal" evidence="19">
    <location>
        <begin position="5"/>
        <end position="129"/>
    </location>
</feature>
<dbReference type="InterPro" id="IPR018274">
    <property type="entry name" value="PEP_util_AS"/>
</dbReference>
<dbReference type="SUPFAM" id="SSF51621">
    <property type="entry name" value="Phosphoenolpyruvate/pyruvate domain"/>
    <property type="match status" value="1"/>
</dbReference>
<dbReference type="EC" id="2.7.3.9" evidence="6"/>
<evidence type="ECO:0000256" key="5">
    <source>
        <dbReference type="ARBA" id="ARBA00007837"/>
    </source>
</evidence>
<dbReference type="InterPro" id="IPR008731">
    <property type="entry name" value="PTS_EIN"/>
</dbReference>
<name>A0A644TV71_9ZZZZ</name>
<evidence type="ECO:0000256" key="14">
    <source>
        <dbReference type="ARBA" id="ARBA00022777"/>
    </source>
</evidence>
<comment type="catalytic activity">
    <reaction evidence="1">
        <text>L-histidyl-[protein] + phosphoenolpyruvate = N(pros)-phospho-L-histidyl-[protein] + pyruvate</text>
        <dbReference type="Rhea" id="RHEA:23880"/>
        <dbReference type="Rhea" id="RHEA-COMP:9745"/>
        <dbReference type="Rhea" id="RHEA-COMP:9746"/>
        <dbReference type="ChEBI" id="CHEBI:15361"/>
        <dbReference type="ChEBI" id="CHEBI:29979"/>
        <dbReference type="ChEBI" id="CHEBI:58702"/>
        <dbReference type="ChEBI" id="CHEBI:64837"/>
        <dbReference type="EC" id="2.7.3.9"/>
    </reaction>
</comment>
<evidence type="ECO:0000256" key="4">
    <source>
        <dbReference type="ARBA" id="ARBA00004496"/>
    </source>
</evidence>
<dbReference type="GO" id="GO:0005737">
    <property type="term" value="C:cytoplasm"/>
    <property type="evidence" value="ECO:0007669"/>
    <property type="project" value="UniProtKB-SubCell"/>
</dbReference>
<dbReference type="InterPro" id="IPR000121">
    <property type="entry name" value="PEP_util_C"/>
</dbReference>
<dbReference type="InterPro" id="IPR008279">
    <property type="entry name" value="PEP-util_enz_mobile_dom"/>
</dbReference>
<dbReference type="InterPro" id="IPR040442">
    <property type="entry name" value="Pyrv_kinase-like_dom_sf"/>
</dbReference>
<evidence type="ECO:0000256" key="15">
    <source>
        <dbReference type="ARBA" id="ARBA00022842"/>
    </source>
</evidence>
<dbReference type="Gene3D" id="3.20.20.60">
    <property type="entry name" value="Phosphoenolpyruvate-binding domains"/>
    <property type="match status" value="1"/>
</dbReference>
<dbReference type="PANTHER" id="PTHR46244:SF3">
    <property type="entry name" value="PHOSPHOENOLPYRUVATE-PROTEIN PHOSPHOTRANSFERASE"/>
    <property type="match status" value="1"/>
</dbReference>
<keyword evidence="12" id="KW-0598">Phosphotransferase system</keyword>
<dbReference type="Pfam" id="PF05524">
    <property type="entry name" value="PEP-utilisers_N"/>
    <property type="match status" value="1"/>
</dbReference>
<evidence type="ECO:0000256" key="2">
    <source>
        <dbReference type="ARBA" id="ARBA00001946"/>
    </source>
</evidence>
<evidence type="ECO:0000256" key="1">
    <source>
        <dbReference type="ARBA" id="ARBA00000683"/>
    </source>
</evidence>
<comment type="function">
    <text evidence="3">General (non sugar-specific) component of the phosphoenolpyruvate-dependent sugar phosphotransferase system (sugar PTS). This major carbohydrate active-transport system catalyzes the phosphorylation of incoming sugar substrates concomitantly with their translocation across the cell membrane. Enzyme I transfers the phosphoryl group from phosphoenolpyruvate (PEP) to the phosphoryl carrier protein (HPr).</text>
</comment>
<dbReference type="SUPFAM" id="SSF52009">
    <property type="entry name" value="Phosphohistidine domain"/>
    <property type="match status" value="1"/>
</dbReference>
<dbReference type="PROSITE" id="PS00370">
    <property type="entry name" value="PEP_ENZYMES_PHOS_SITE"/>
    <property type="match status" value="1"/>
</dbReference>
<evidence type="ECO:0000256" key="12">
    <source>
        <dbReference type="ARBA" id="ARBA00022683"/>
    </source>
</evidence>
<comment type="caution">
    <text evidence="20">The sequence shown here is derived from an EMBL/GenBank/DDBJ whole genome shotgun (WGS) entry which is preliminary data.</text>
</comment>
<evidence type="ECO:0000256" key="16">
    <source>
        <dbReference type="ARBA" id="ARBA00033235"/>
    </source>
</evidence>
<feature type="domain" description="PEP-utilising enzyme mobile" evidence="17">
    <location>
        <begin position="156"/>
        <end position="228"/>
    </location>
</feature>
<comment type="cofactor">
    <cofactor evidence="2">
        <name>Mg(2+)</name>
        <dbReference type="ChEBI" id="CHEBI:18420"/>
    </cofactor>
</comment>
<dbReference type="Pfam" id="PF02896">
    <property type="entry name" value="PEP-utilizers_C"/>
    <property type="match status" value="1"/>
</dbReference>
<reference evidence="20" key="1">
    <citation type="submission" date="2019-08" db="EMBL/GenBank/DDBJ databases">
        <authorList>
            <person name="Kucharzyk K."/>
            <person name="Murdoch R.W."/>
            <person name="Higgins S."/>
            <person name="Loffler F."/>
        </authorList>
    </citation>
    <scope>NUCLEOTIDE SEQUENCE</scope>
</reference>
<dbReference type="GO" id="GO:0046872">
    <property type="term" value="F:metal ion binding"/>
    <property type="evidence" value="ECO:0007669"/>
    <property type="project" value="UniProtKB-KW"/>
</dbReference>
<dbReference type="InterPro" id="IPR006318">
    <property type="entry name" value="PTS_EI-like"/>
</dbReference>
<dbReference type="NCBIfam" id="TIGR01417">
    <property type="entry name" value="PTS_I_fam"/>
    <property type="match status" value="1"/>
</dbReference>
<evidence type="ECO:0000259" key="18">
    <source>
        <dbReference type="Pfam" id="PF02896"/>
    </source>
</evidence>
<keyword evidence="15" id="KW-0460">Magnesium</keyword>
<keyword evidence="14" id="KW-0418">Kinase</keyword>
<evidence type="ECO:0000256" key="7">
    <source>
        <dbReference type="ARBA" id="ARBA00016544"/>
    </source>
</evidence>
<comment type="similarity">
    <text evidence="5">Belongs to the PEP-utilizing enzyme family.</text>
</comment>
<evidence type="ECO:0000313" key="20">
    <source>
        <dbReference type="EMBL" id="MPL70873.1"/>
    </source>
</evidence>
<keyword evidence="11 20" id="KW-0808">Transferase</keyword>
<evidence type="ECO:0000256" key="3">
    <source>
        <dbReference type="ARBA" id="ARBA00002728"/>
    </source>
</evidence>
<evidence type="ECO:0000259" key="19">
    <source>
        <dbReference type="Pfam" id="PF05524"/>
    </source>
</evidence>